<gene>
    <name evidence="2" type="ORF">LSAT_V11C600304690</name>
</gene>
<feature type="domain" description="Reverse transcriptase zinc-binding" evidence="1">
    <location>
        <begin position="154"/>
        <end position="213"/>
    </location>
</feature>
<comment type="caution">
    <text evidence="2">The sequence shown here is derived from an EMBL/GenBank/DDBJ whole genome shotgun (WGS) entry which is preliminary data.</text>
</comment>
<dbReference type="PANTHER" id="PTHR33116">
    <property type="entry name" value="REVERSE TRANSCRIPTASE ZINC-BINDING DOMAIN-CONTAINING PROTEIN-RELATED-RELATED"/>
    <property type="match status" value="1"/>
</dbReference>
<dbReference type="PANTHER" id="PTHR33116:SF79">
    <property type="entry name" value="REVERSE TRANSCRIPTASE DOMAIN, ZINC FINGER, CCHC-TYPE-RELATED"/>
    <property type="match status" value="1"/>
</dbReference>
<keyword evidence="3" id="KW-1185">Reference proteome</keyword>
<reference evidence="2 3" key="1">
    <citation type="journal article" date="2017" name="Nat. Commun.">
        <title>Genome assembly with in vitro proximity ligation data and whole-genome triplication in lettuce.</title>
        <authorList>
            <person name="Reyes-Chin-Wo S."/>
            <person name="Wang Z."/>
            <person name="Yang X."/>
            <person name="Kozik A."/>
            <person name="Arikit S."/>
            <person name="Song C."/>
            <person name="Xia L."/>
            <person name="Froenicke L."/>
            <person name="Lavelle D.O."/>
            <person name="Truco M.J."/>
            <person name="Xia R."/>
            <person name="Zhu S."/>
            <person name="Xu C."/>
            <person name="Xu H."/>
            <person name="Xu X."/>
            <person name="Cox K."/>
            <person name="Korf I."/>
            <person name="Meyers B.C."/>
            <person name="Michelmore R.W."/>
        </authorList>
    </citation>
    <scope>NUCLEOTIDE SEQUENCE [LARGE SCALE GENOMIC DNA]</scope>
    <source>
        <strain evidence="3">cv. Salinas</strain>
        <tissue evidence="2">Seedlings</tissue>
    </source>
</reference>
<evidence type="ECO:0000313" key="3">
    <source>
        <dbReference type="Proteomes" id="UP000235145"/>
    </source>
</evidence>
<dbReference type="AlphaFoldDB" id="A0A9R1X498"/>
<dbReference type="Pfam" id="PF13966">
    <property type="entry name" value="zf-RVT"/>
    <property type="match status" value="1"/>
</dbReference>
<sequence length="280" mass="31874">MEKLKGKLSIWTAKTLSFGGRVTLAKAKIMAPKKVGGLGLGSIHSLNLALLTKWLWHLKNEPNSLWVKIIRGLHNLNEEQFCTNLKSRWSGVWRSIVKCKAILNRINIPFEEVMKPGESSLGWVSPFVVDEEFCVALLHERIERATFPVCDGFFRWLKMIPLKVLGFIWRAKKNKIASAGALRNRGIEMTSTLCGVCQETGDHILVSCSLAKGILHSILKWCNVQVTGFHTVTNIIDFASKWGNCPKRKNINYDLVWCFFGVYRGLEMKEFLTKLNINRR</sequence>
<accession>A0A9R1X498</accession>
<organism evidence="2 3">
    <name type="scientific">Lactuca sativa</name>
    <name type="common">Garden lettuce</name>
    <dbReference type="NCBI Taxonomy" id="4236"/>
    <lineage>
        <taxon>Eukaryota</taxon>
        <taxon>Viridiplantae</taxon>
        <taxon>Streptophyta</taxon>
        <taxon>Embryophyta</taxon>
        <taxon>Tracheophyta</taxon>
        <taxon>Spermatophyta</taxon>
        <taxon>Magnoliopsida</taxon>
        <taxon>eudicotyledons</taxon>
        <taxon>Gunneridae</taxon>
        <taxon>Pentapetalae</taxon>
        <taxon>asterids</taxon>
        <taxon>campanulids</taxon>
        <taxon>Asterales</taxon>
        <taxon>Asteraceae</taxon>
        <taxon>Cichorioideae</taxon>
        <taxon>Cichorieae</taxon>
        <taxon>Lactucinae</taxon>
        <taxon>Lactuca</taxon>
    </lineage>
</organism>
<evidence type="ECO:0000259" key="1">
    <source>
        <dbReference type="Pfam" id="PF13966"/>
    </source>
</evidence>
<protein>
    <recommendedName>
        <fullName evidence="1">Reverse transcriptase zinc-binding domain-containing protein</fullName>
    </recommendedName>
</protein>
<name>A0A9R1X498_LACSA</name>
<dbReference type="Proteomes" id="UP000235145">
    <property type="component" value="Unassembled WGS sequence"/>
</dbReference>
<dbReference type="InterPro" id="IPR026960">
    <property type="entry name" value="RVT-Znf"/>
</dbReference>
<dbReference type="EMBL" id="NBSK02000006">
    <property type="protein sequence ID" value="KAJ0200170.1"/>
    <property type="molecule type" value="Genomic_DNA"/>
</dbReference>
<evidence type="ECO:0000313" key="2">
    <source>
        <dbReference type="EMBL" id="KAJ0200170.1"/>
    </source>
</evidence>
<proteinExistence type="predicted"/>